<reference evidence="1 2" key="1">
    <citation type="submission" date="2015-04" db="EMBL/GenBank/DDBJ databases">
        <authorList>
            <person name="Syromyatnikov M.Y."/>
            <person name="Popov V.N."/>
        </authorList>
    </citation>
    <scope>NUCLEOTIDE SEQUENCE [LARGE SCALE GENOMIC DNA]</scope>
</reference>
<keyword evidence="2" id="KW-1185">Reference proteome</keyword>
<dbReference type="EMBL" id="CVRI01000057">
    <property type="protein sequence ID" value="CRL01834.1"/>
    <property type="molecule type" value="Genomic_DNA"/>
</dbReference>
<dbReference type="AlphaFoldDB" id="A0A1J1IQ30"/>
<dbReference type="Proteomes" id="UP000183832">
    <property type="component" value="Unassembled WGS sequence"/>
</dbReference>
<accession>A0A1J1IQ30</accession>
<gene>
    <name evidence="1" type="ORF">CLUMA_CG015728</name>
</gene>
<sequence length="80" mass="9027">MTIEKNKVVIYFCSTTVPSIDKNPHVAIRLFRGTAEGDRRTISLKSTCGGLMRNNLSNTCDLSDIKLLNHGSNRIMWIKM</sequence>
<protein>
    <submittedName>
        <fullName evidence="1">CLUMA_CG015728, isoform A</fullName>
    </submittedName>
</protein>
<evidence type="ECO:0000313" key="1">
    <source>
        <dbReference type="EMBL" id="CRL01834.1"/>
    </source>
</evidence>
<organism evidence="1 2">
    <name type="scientific">Clunio marinus</name>
    <dbReference type="NCBI Taxonomy" id="568069"/>
    <lineage>
        <taxon>Eukaryota</taxon>
        <taxon>Metazoa</taxon>
        <taxon>Ecdysozoa</taxon>
        <taxon>Arthropoda</taxon>
        <taxon>Hexapoda</taxon>
        <taxon>Insecta</taxon>
        <taxon>Pterygota</taxon>
        <taxon>Neoptera</taxon>
        <taxon>Endopterygota</taxon>
        <taxon>Diptera</taxon>
        <taxon>Nematocera</taxon>
        <taxon>Chironomoidea</taxon>
        <taxon>Chironomidae</taxon>
        <taxon>Clunio</taxon>
    </lineage>
</organism>
<evidence type="ECO:0000313" key="2">
    <source>
        <dbReference type="Proteomes" id="UP000183832"/>
    </source>
</evidence>
<name>A0A1J1IQ30_9DIPT</name>
<proteinExistence type="predicted"/>